<dbReference type="PROSITE" id="PS50263">
    <property type="entry name" value="CN_HYDROLASE"/>
    <property type="match status" value="1"/>
</dbReference>
<sequence>MSPSPALAAPWPSRLTAPAAVLCGLGQALALAPASLPGLQLLSLAGLLLLVVAGRAGTGRAAWLGLLAGTGWMAGSFWWLYISMHDYGGLAAPLAALAVLALAAALALLPAAALALWQRARCGLPVPDAVLFAALWLFIELARGEWFTGFPWGASGYAHTDGVLATAAPWLGVYGVGAVAAGLAAWFAGESAAWLSGGRERRIALLLSALVLGAAGWAPAWRGHDFTVAGTRLSVSLLQGNVSQDEKFSAERLPEALDWHLQTLLAAQTDLVVAPETAIPLLPAQLPEGLWQTLTAQVARSDRHVLVGVPLGDFERGYTNSVAGLGPAGTPPYRYDKHHLVPFGEFVPRGFRWFVDAMHIPLGDFTRGPLIAPPFRVKGVAVAPNICYEDLFGEELAARFVGAPEDVPGVLANVSNIAWFGRSVAVPQHLQISRMRTLELQRPMLRATNTGATVVIDHRGEVRHALPAHRRGVLVGEVEARTGLTPYAVWAGRLGLWPAWAFALVTIVWRLRRRSLGIRFDTH</sequence>
<comment type="catalytic activity">
    <reaction evidence="9">
        <text>N-terminal S-1,2-diacyl-sn-glyceryl-L-cysteinyl-[lipoprotein] + a glycerophospholipid = N-acyl-S-1,2-diacyl-sn-glyceryl-L-cysteinyl-[lipoprotein] + a 2-acyl-sn-glycero-3-phospholipid + H(+)</text>
        <dbReference type="Rhea" id="RHEA:48228"/>
        <dbReference type="Rhea" id="RHEA-COMP:14681"/>
        <dbReference type="Rhea" id="RHEA-COMP:14684"/>
        <dbReference type="ChEBI" id="CHEBI:15378"/>
        <dbReference type="ChEBI" id="CHEBI:136912"/>
        <dbReference type="ChEBI" id="CHEBI:140656"/>
        <dbReference type="ChEBI" id="CHEBI:140657"/>
        <dbReference type="ChEBI" id="CHEBI:140660"/>
        <dbReference type="EC" id="2.3.1.269"/>
    </reaction>
</comment>
<keyword evidence="11" id="KW-0449">Lipoprotein</keyword>
<dbReference type="InterPro" id="IPR003010">
    <property type="entry name" value="C-N_Hydrolase"/>
</dbReference>
<evidence type="ECO:0000256" key="2">
    <source>
        <dbReference type="ARBA" id="ARBA00010065"/>
    </source>
</evidence>
<keyword evidence="8 9" id="KW-0012">Acyltransferase</keyword>
<feature type="transmembrane region" description="Helical" evidence="9">
    <location>
        <begin position="167"/>
        <end position="189"/>
    </location>
</feature>
<evidence type="ECO:0000259" key="10">
    <source>
        <dbReference type="PROSITE" id="PS50263"/>
    </source>
</evidence>
<evidence type="ECO:0000256" key="5">
    <source>
        <dbReference type="ARBA" id="ARBA00022692"/>
    </source>
</evidence>
<feature type="transmembrane region" description="Helical" evidence="9">
    <location>
        <begin position="129"/>
        <end position="147"/>
    </location>
</feature>
<dbReference type="EMBL" id="SGWV01000009">
    <property type="protein sequence ID" value="RZS54507.1"/>
    <property type="molecule type" value="Genomic_DNA"/>
</dbReference>
<dbReference type="GO" id="GO:0016410">
    <property type="term" value="F:N-acyltransferase activity"/>
    <property type="evidence" value="ECO:0007669"/>
    <property type="project" value="UniProtKB-UniRule"/>
</dbReference>
<dbReference type="InterPro" id="IPR004563">
    <property type="entry name" value="Apolipo_AcylTrfase"/>
</dbReference>
<keyword evidence="6 9" id="KW-1133">Transmembrane helix</keyword>
<dbReference type="InterPro" id="IPR045378">
    <property type="entry name" value="LNT_N"/>
</dbReference>
<dbReference type="Gene3D" id="3.60.110.10">
    <property type="entry name" value="Carbon-nitrogen hydrolase"/>
    <property type="match status" value="1"/>
</dbReference>
<evidence type="ECO:0000313" key="11">
    <source>
        <dbReference type="EMBL" id="RZS54507.1"/>
    </source>
</evidence>
<evidence type="ECO:0000313" key="12">
    <source>
        <dbReference type="Proteomes" id="UP000293433"/>
    </source>
</evidence>
<reference evidence="11 12" key="1">
    <citation type="submission" date="2019-02" db="EMBL/GenBank/DDBJ databases">
        <title>Genomic Encyclopedia of Type Strains, Phase IV (KMG-IV): sequencing the most valuable type-strain genomes for metagenomic binning, comparative biology and taxonomic classification.</title>
        <authorList>
            <person name="Goeker M."/>
        </authorList>
    </citation>
    <scope>NUCLEOTIDE SEQUENCE [LARGE SCALE GENOMIC DNA]</scope>
    <source>
        <strain evidence="11 12">DSM 10617</strain>
    </source>
</reference>
<feature type="transmembrane region" description="Helical" evidence="9">
    <location>
        <begin position="487"/>
        <end position="509"/>
    </location>
</feature>
<comment type="function">
    <text evidence="9">Catalyzes the phospholipid dependent N-acylation of the N-terminal cysteine of apolipoprotein, the last step in lipoprotein maturation.</text>
</comment>
<dbReference type="OrthoDB" id="9804277at2"/>
<comment type="caution">
    <text evidence="11">The sequence shown here is derived from an EMBL/GenBank/DDBJ whole genome shotgun (WGS) entry which is preliminary data.</text>
</comment>
<feature type="domain" description="CN hydrolase" evidence="10">
    <location>
        <begin position="238"/>
        <end position="480"/>
    </location>
</feature>
<comment type="pathway">
    <text evidence="9">Protein modification; lipoprotein biosynthesis (N-acyl transfer).</text>
</comment>
<dbReference type="Proteomes" id="UP000293433">
    <property type="component" value="Unassembled WGS sequence"/>
</dbReference>
<dbReference type="GO" id="GO:0042158">
    <property type="term" value="P:lipoprotein biosynthetic process"/>
    <property type="evidence" value="ECO:0007669"/>
    <property type="project" value="UniProtKB-UniRule"/>
</dbReference>
<dbReference type="SUPFAM" id="SSF56317">
    <property type="entry name" value="Carbon-nitrogen hydrolase"/>
    <property type="match status" value="1"/>
</dbReference>
<name>A0A4Q7LKZ4_9BURK</name>
<keyword evidence="12" id="KW-1185">Reference proteome</keyword>
<feature type="transmembrane region" description="Helical" evidence="9">
    <location>
        <begin position="201"/>
        <end position="221"/>
    </location>
</feature>
<dbReference type="EC" id="2.3.1.269" evidence="9"/>
<dbReference type="CDD" id="cd07571">
    <property type="entry name" value="ALP_N-acyl_transferase"/>
    <property type="match status" value="1"/>
</dbReference>
<evidence type="ECO:0000256" key="4">
    <source>
        <dbReference type="ARBA" id="ARBA00022679"/>
    </source>
</evidence>
<dbReference type="HAMAP" id="MF_01148">
    <property type="entry name" value="Lnt"/>
    <property type="match status" value="1"/>
</dbReference>
<keyword evidence="4 9" id="KW-0808">Transferase</keyword>
<evidence type="ECO:0000256" key="8">
    <source>
        <dbReference type="ARBA" id="ARBA00023315"/>
    </source>
</evidence>
<dbReference type="PANTHER" id="PTHR38686:SF1">
    <property type="entry name" value="APOLIPOPROTEIN N-ACYLTRANSFERASE"/>
    <property type="match status" value="1"/>
</dbReference>
<feature type="transmembrane region" description="Helical" evidence="9">
    <location>
        <begin position="40"/>
        <end position="56"/>
    </location>
</feature>
<evidence type="ECO:0000256" key="3">
    <source>
        <dbReference type="ARBA" id="ARBA00022475"/>
    </source>
</evidence>
<dbReference type="PANTHER" id="PTHR38686">
    <property type="entry name" value="APOLIPOPROTEIN N-ACYLTRANSFERASE"/>
    <property type="match status" value="1"/>
</dbReference>
<dbReference type="GO" id="GO:0005886">
    <property type="term" value="C:plasma membrane"/>
    <property type="evidence" value="ECO:0007669"/>
    <property type="project" value="UniProtKB-SubCell"/>
</dbReference>
<proteinExistence type="inferred from homology"/>
<evidence type="ECO:0000256" key="7">
    <source>
        <dbReference type="ARBA" id="ARBA00023136"/>
    </source>
</evidence>
<protein>
    <recommendedName>
        <fullName evidence="9">Apolipoprotein N-acyltransferase</fullName>
        <shortName evidence="9">ALP N-acyltransferase</shortName>
        <ecNumber evidence="9">2.3.1.269</ecNumber>
    </recommendedName>
</protein>
<comment type="subcellular location">
    <subcellularLocation>
        <location evidence="1 9">Cell membrane</location>
        <topology evidence="1 9">Multi-pass membrane protein</topology>
    </subcellularLocation>
</comment>
<evidence type="ECO:0000256" key="6">
    <source>
        <dbReference type="ARBA" id="ARBA00022989"/>
    </source>
</evidence>
<evidence type="ECO:0000256" key="9">
    <source>
        <dbReference type="HAMAP-Rule" id="MF_01148"/>
    </source>
</evidence>
<dbReference type="NCBIfam" id="TIGR00546">
    <property type="entry name" value="lnt"/>
    <property type="match status" value="1"/>
</dbReference>
<evidence type="ECO:0000256" key="1">
    <source>
        <dbReference type="ARBA" id="ARBA00004651"/>
    </source>
</evidence>
<feature type="transmembrane region" description="Helical" evidence="9">
    <location>
        <begin position="94"/>
        <end position="117"/>
    </location>
</feature>
<dbReference type="UniPathway" id="UPA00666"/>
<keyword evidence="5 9" id="KW-0812">Transmembrane</keyword>
<keyword evidence="3 9" id="KW-1003">Cell membrane</keyword>
<dbReference type="InterPro" id="IPR036526">
    <property type="entry name" value="C-N_Hydrolase_sf"/>
</dbReference>
<accession>A0A4Q7LKZ4</accession>
<gene>
    <name evidence="9" type="primary">lnt</name>
    <name evidence="11" type="ORF">EV685_1984</name>
</gene>
<dbReference type="Pfam" id="PF20154">
    <property type="entry name" value="LNT_N"/>
    <property type="match status" value="1"/>
</dbReference>
<comment type="similarity">
    <text evidence="2 9">Belongs to the CN hydrolase family. Apolipoprotein N-acyltransferase subfamily.</text>
</comment>
<organism evidence="11 12">
    <name type="scientific">Sphaerotilus mobilis</name>
    <dbReference type="NCBI Taxonomy" id="47994"/>
    <lineage>
        <taxon>Bacteria</taxon>
        <taxon>Pseudomonadati</taxon>
        <taxon>Pseudomonadota</taxon>
        <taxon>Betaproteobacteria</taxon>
        <taxon>Burkholderiales</taxon>
        <taxon>Sphaerotilaceae</taxon>
        <taxon>Sphaerotilus</taxon>
    </lineage>
</organism>
<dbReference type="RefSeq" id="WP_130481855.1">
    <property type="nucleotide sequence ID" value="NZ_SGWV01000009.1"/>
</dbReference>
<dbReference type="Pfam" id="PF00795">
    <property type="entry name" value="CN_hydrolase"/>
    <property type="match status" value="1"/>
</dbReference>
<keyword evidence="7 9" id="KW-0472">Membrane</keyword>
<feature type="transmembrane region" description="Helical" evidence="9">
    <location>
        <begin position="63"/>
        <end position="82"/>
    </location>
</feature>
<dbReference type="AlphaFoldDB" id="A0A4Q7LKZ4"/>